<organism evidence="3 4">
    <name type="scientific">Candidatus Neomicrothrix subdominans</name>
    <dbReference type="NCBI Taxonomy" id="2954438"/>
    <lineage>
        <taxon>Bacteria</taxon>
        <taxon>Bacillati</taxon>
        <taxon>Actinomycetota</taxon>
        <taxon>Acidimicrobiia</taxon>
        <taxon>Acidimicrobiales</taxon>
        <taxon>Microthrixaceae</taxon>
        <taxon>Candidatus Neomicrothrix</taxon>
    </lineage>
</organism>
<sequence>MSRLTTRLYRLTDGRIGGKFLKGTDVVLVTTIGRRSGEPRTVPLLFMEDGADLILVASQGGMPSNPAWYYNVIEHPEVTVNRRGVETEMVAREVGADERAALWPRLVDMYADFTDYQQRTDRTIPVIRLSPR</sequence>
<evidence type="ECO:0000256" key="2">
    <source>
        <dbReference type="ARBA" id="ARBA00049106"/>
    </source>
</evidence>
<dbReference type="Pfam" id="PF04075">
    <property type="entry name" value="F420H2_quin_red"/>
    <property type="match status" value="1"/>
</dbReference>
<protein>
    <submittedName>
        <fullName evidence="3">Nitroreductase family deazaflavin-dependent oxidoreductase</fullName>
    </submittedName>
</protein>
<dbReference type="Proteomes" id="UP000727993">
    <property type="component" value="Unassembled WGS sequence"/>
</dbReference>
<dbReference type="GO" id="GO:0070967">
    <property type="term" value="F:coenzyme F420 binding"/>
    <property type="evidence" value="ECO:0007669"/>
    <property type="project" value="TreeGrafter"/>
</dbReference>
<dbReference type="Gene3D" id="2.30.110.10">
    <property type="entry name" value="Electron Transport, Fmn-binding Protein, Chain A"/>
    <property type="match status" value="1"/>
</dbReference>
<evidence type="ECO:0000313" key="4">
    <source>
        <dbReference type="Proteomes" id="UP000727993"/>
    </source>
</evidence>
<dbReference type="NCBIfam" id="TIGR00026">
    <property type="entry name" value="hi_GC_TIGR00026"/>
    <property type="match status" value="1"/>
</dbReference>
<reference evidence="3 4" key="1">
    <citation type="submission" date="2020-10" db="EMBL/GenBank/DDBJ databases">
        <title>Connecting structure to function with the recovery of over 1000 high-quality activated sludge metagenome-assembled genomes encoding full-length rRNA genes using long-read sequencing.</title>
        <authorList>
            <person name="Singleton C.M."/>
            <person name="Petriglieri F."/>
            <person name="Kristensen J.M."/>
            <person name="Kirkegaard R.H."/>
            <person name="Michaelsen T.Y."/>
            <person name="Andersen M.H."/>
            <person name="Karst S.M."/>
            <person name="Dueholm M.S."/>
            <person name="Nielsen P.H."/>
            <person name="Albertsen M."/>
        </authorList>
    </citation>
    <scope>NUCLEOTIDE SEQUENCE [LARGE SCALE GENOMIC DNA]</scope>
    <source>
        <strain evidence="3">Lyne_18-Q3-R50-59_MAXAC.006</strain>
    </source>
</reference>
<evidence type="ECO:0000256" key="1">
    <source>
        <dbReference type="ARBA" id="ARBA00008710"/>
    </source>
</evidence>
<dbReference type="EMBL" id="JADJZA010000011">
    <property type="protein sequence ID" value="MBK9298866.1"/>
    <property type="molecule type" value="Genomic_DNA"/>
</dbReference>
<dbReference type="InterPro" id="IPR012349">
    <property type="entry name" value="Split_barrel_FMN-bd"/>
</dbReference>
<proteinExistence type="inferred from homology"/>
<dbReference type="GO" id="GO:0016491">
    <property type="term" value="F:oxidoreductase activity"/>
    <property type="evidence" value="ECO:0007669"/>
    <property type="project" value="InterPro"/>
</dbReference>
<comment type="catalytic activity">
    <reaction evidence="2">
        <text>oxidized coenzyme F420-(gamma-L-Glu)(n) + a quinol + H(+) = reduced coenzyme F420-(gamma-L-Glu)(n) + a quinone</text>
        <dbReference type="Rhea" id="RHEA:39663"/>
        <dbReference type="Rhea" id="RHEA-COMP:12939"/>
        <dbReference type="Rhea" id="RHEA-COMP:14378"/>
        <dbReference type="ChEBI" id="CHEBI:15378"/>
        <dbReference type="ChEBI" id="CHEBI:24646"/>
        <dbReference type="ChEBI" id="CHEBI:132124"/>
        <dbReference type="ChEBI" id="CHEBI:133980"/>
        <dbReference type="ChEBI" id="CHEBI:139511"/>
    </reaction>
</comment>
<name>A0A936NH56_9ACTN</name>
<dbReference type="SUPFAM" id="SSF50475">
    <property type="entry name" value="FMN-binding split barrel"/>
    <property type="match status" value="1"/>
</dbReference>
<dbReference type="PANTHER" id="PTHR39428:SF3">
    <property type="entry name" value="DEAZAFLAVIN-DEPENDENT NITROREDUCTASE"/>
    <property type="match status" value="1"/>
</dbReference>
<accession>A0A936NH56</accession>
<dbReference type="AlphaFoldDB" id="A0A936NH56"/>
<dbReference type="PANTHER" id="PTHR39428">
    <property type="entry name" value="F420H(2)-DEPENDENT QUINONE REDUCTASE RV1261C"/>
    <property type="match status" value="1"/>
</dbReference>
<comment type="similarity">
    <text evidence="1">Belongs to the F420H(2)-dependent quinone reductase family.</text>
</comment>
<gene>
    <name evidence="3" type="ORF">IPN02_18955</name>
</gene>
<evidence type="ECO:0000313" key="3">
    <source>
        <dbReference type="EMBL" id="MBK9298866.1"/>
    </source>
</evidence>
<dbReference type="GO" id="GO:0005886">
    <property type="term" value="C:plasma membrane"/>
    <property type="evidence" value="ECO:0007669"/>
    <property type="project" value="TreeGrafter"/>
</dbReference>
<comment type="caution">
    <text evidence="3">The sequence shown here is derived from an EMBL/GenBank/DDBJ whole genome shotgun (WGS) entry which is preliminary data.</text>
</comment>
<dbReference type="InterPro" id="IPR004378">
    <property type="entry name" value="F420H2_quin_Rdtase"/>
</dbReference>